<protein>
    <submittedName>
        <fullName evidence="9">Major facilitator superfamily domain-containing protein</fullName>
    </submittedName>
</protein>
<dbReference type="Gene3D" id="1.20.1250.20">
    <property type="entry name" value="MFS general substrate transporter like domains"/>
    <property type="match status" value="2"/>
</dbReference>
<dbReference type="PROSITE" id="PS50850">
    <property type="entry name" value="MFS"/>
    <property type="match status" value="1"/>
</dbReference>
<feature type="compositionally biased region" description="Polar residues" evidence="6">
    <location>
        <begin position="547"/>
        <end position="556"/>
    </location>
</feature>
<feature type="region of interest" description="Disordered" evidence="6">
    <location>
        <begin position="535"/>
        <end position="556"/>
    </location>
</feature>
<comment type="caution">
    <text evidence="9">The sequence shown here is derived from an EMBL/GenBank/DDBJ whole genome shotgun (WGS) entry which is preliminary data.</text>
</comment>
<dbReference type="PRINTS" id="PR01036">
    <property type="entry name" value="TCRTETB"/>
</dbReference>
<name>A0A8K0SWN6_9HYPO</name>
<evidence type="ECO:0000256" key="5">
    <source>
        <dbReference type="ARBA" id="ARBA00023136"/>
    </source>
</evidence>
<sequence length="556" mass="59934">MEEKATETATLPTTTALNSHDVEHVDEEPKGGYMQGWALGTLVLAFMSISFVLALDNTILATAIPQITSDFGSLNDIGWYGSSYLMAQMAMLPTCGRLYTVYNIKWTYCIMLVIFEIGSVISALAPNSMSLIVGRAVTGVGAAGLVSGATTIMAYCVALKTQAIALPIVFGMYGIGSAMGPLVGGAITDNQTLTWRFIFWMNLPFGAVGLLLIWFTLKKPPPAAKGTLSWMRKLRELDIPGAIVLLGSTTCLNLALQWGGIVYPWSHPNVFGCLIGFSVLLVAFIFLQARGKESSTIPLHIFRNRTVYVSCIFMMLVQVAIVQQTYYWPIYFQSVQNTSATESGVFLLPIIVSNSITTLVAGYIASKTGHYVPLMWFGAPILAIGSGLYQLVGTNGAHGLWIAAQILSGVGYGTCGQMPILAVQVVLSKADVPTGLVIVMFFQILGGTLAPSVGQNIFVDVLLRQLRDVGGIDGDAVVAAGGREFRNIVPQELMDEVIGAFSSALGSVFWVSLASPLLAWVVSWAMEWRKLSDRKEDQPEDMLAQDTAPQTVQHEG</sequence>
<feature type="transmembrane region" description="Helical" evidence="7">
    <location>
        <begin position="398"/>
        <end position="423"/>
    </location>
</feature>
<organism evidence="9 10">
    <name type="scientific">Stachybotrys elegans</name>
    <dbReference type="NCBI Taxonomy" id="80388"/>
    <lineage>
        <taxon>Eukaryota</taxon>
        <taxon>Fungi</taxon>
        <taxon>Dikarya</taxon>
        <taxon>Ascomycota</taxon>
        <taxon>Pezizomycotina</taxon>
        <taxon>Sordariomycetes</taxon>
        <taxon>Hypocreomycetidae</taxon>
        <taxon>Hypocreales</taxon>
        <taxon>Stachybotryaceae</taxon>
        <taxon>Stachybotrys</taxon>
    </lineage>
</organism>
<dbReference type="EMBL" id="JAGPNK010000004">
    <property type="protein sequence ID" value="KAH7322469.1"/>
    <property type="molecule type" value="Genomic_DNA"/>
</dbReference>
<feature type="transmembrane region" description="Helical" evidence="7">
    <location>
        <begin position="106"/>
        <end position="126"/>
    </location>
</feature>
<evidence type="ECO:0000256" key="4">
    <source>
        <dbReference type="ARBA" id="ARBA00022989"/>
    </source>
</evidence>
<evidence type="ECO:0000256" key="6">
    <source>
        <dbReference type="SAM" id="MobiDB-lite"/>
    </source>
</evidence>
<feature type="transmembrane region" description="Helical" evidence="7">
    <location>
        <begin position="268"/>
        <end position="287"/>
    </location>
</feature>
<dbReference type="InterPro" id="IPR020846">
    <property type="entry name" value="MFS_dom"/>
</dbReference>
<evidence type="ECO:0000256" key="2">
    <source>
        <dbReference type="ARBA" id="ARBA00022448"/>
    </source>
</evidence>
<dbReference type="PANTHER" id="PTHR23501:SF199">
    <property type="entry name" value="MFS EFFLUX TRANSPORTER INPD-RELATED"/>
    <property type="match status" value="1"/>
</dbReference>
<gene>
    <name evidence="9" type="ORF">B0I35DRAFT_467719</name>
</gene>
<feature type="transmembrane region" description="Helical" evidence="7">
    <location>
        <begin position="132"/>
        <end position="157"/>
    </location>
</feature>
<dbReference type="GO" id="GO:0022857">
    <property type="term" value="F:transmembrane transporter activity"/>
    <property type="evidence" value="ECO:0007669"/>
    <property type="project" value="InterPro"/>
</dbReference>
<feature type="transmembrane region" description="Helical" evidence="7">
    <location>
        <begin position="307"/>
        <end position="326"/>
    </location>
</feature>
<comment type="subcellular location">
    <subcellularLocation>
        <location evidence="1">Membrane</location>
        <topology evidence="1">Multi-pass membrane protein</topology>
    </subcellularLocation>
</comment>
<feature type="transmembrane region" description="Helical" evidence="7">
    <location>
        <begin position="372"/>
        <end position="392"/>
    </location>
</feature>
<dbReference type="InterPro" id="IPR036259">
    <property type="entry name" value="MFS_trans_sf"/>
</dbReference>
<feature type="domain" description="Major facilitator superfamily (MFS) profile" evidence="8">
    <location>
        <begin position="42"/>
        <end position="531"/>
    </location>
</feature>
<dbReference type="Proteomes" id="UP000813444">
    <property type="component" value="Unassembled WGS sequence"/>
</dbReference>
<keyword evidence="10" id="KW-1185">Reference proteome</keyword>
<feature type="transmembrane region" description="Helical" evidence="7">
    <location>
        <begin position="193"/>
        <end position="217"/>
    </location>
</feature>
<dbReference type="PANTHER" id="PTHR23501">
    <property type="entry name" value="MAJOR FACILITATOR SUPERFAMILY"/>
    <property type="match status" value="1"/>
</dbReference>
<dbReference type="SUPFAM" id="SSF103473">
    <property type="entry name" value="MFS general substrate transporter"/>
    <property type="match status" value="1"/>
</dbReference>
<feature type="transmembrane region" description="Helical" evidence="7">
    <location>
        <begin position="500"/>
        <end position="525"/>
    </location>
</feature>
<proteinExistence type="predicted"/>
<reference evidence="9" key="1">
    <citation type="journal article" date="2021" name="Nat. Commun.">
        <title>Genetic determinants of endophytism in the Arabidopsis root mycobiome.</title>
        <authorList>
            <person name="Mesny F."/>
            <person name="Miyauchi S."/>
            <person name="Thiergart T."/>
            <person name="Pickel B."/>
            <person name="Atanasova L."/>
            <person name="Karlsson M."/>
            <person name="Huettel B."/>
            <person name="Barry K.W."/>
            <person name="Haridas S."/>
            <person name="Chen C."/>
            <person name="Bauer D."/>
            <person name="Andreopoulos W."/>
            <person name="Pangilinan J."/>
            <person name="LaButti K."/>
            <person name="Riley R."/>
            <person name="Lipzen A."/>
            <person name="Clum A."/>
            <person name="Drula E."/>
            <person name="Henrissat B."/>
            <person name="Kohler A."/>
            <person name="Grigoriev I.V."/>
            <person name="Martin F.M."/>
            <person name="Hacquard S."/>
        </authorList>
    </citation>
    <scope>NUCLEOTIDE SEQUENCE</scope>
    <source>
        <strain evidence="9">MPI-CAGE-CH-0235</strain>
    </source>
</reference>
<dbReference type="GO" id="GO:0005886">
    <property type="term" value="C:plasma membrane"/>
    <property type="evidence" value="ECO:0007669"/>
    <property type="project" value="TreeGrafter"/>
</dbReference>
<feature type="transmembrane region" description="Helical" evidence="7">
    <location>
        <begin position="346"/>
        <end position="365"/>
    </location>
</feature>
<feature type="compositionally biased region" description="Low complexity" evidence="6">
    <location>
        <begin position="7"/>
        <end position="16"/>
    </location>
</feature>
<accession>A0A8K0SWN6</accession>
<feature type="transmembrane region" description="Helical" evidence="7">
    <location>
        <begin position="164"/>
        <end position="187"/>
    </location>
</feature>
<keyword evidence="5 7" id="KW-0472">Membrane</keyword>
<evidence type="ECO:0000256" key="3">
    <source>
        <dbReference type="ARBA" id="ARBA00022692"/>
    </source>
</evidence>
<keyword evidence="3 7" id="KW-0812">Transmembrane</keyword>
<evidence type="ECO:0000313" key="10">
    <source>
        <dbReference type="Proteomes" id="UP000813444"/>
    </source>
</evidence>
<keyword evidence="2" id="KW-0813">Transport</keyword>
<evidence type="ECO:0000256" key="7">
    <source>
        <dbReference type="SAM" id="Phobius"/>
    </source>
</evidence>
<dbReference type="InterPro" id="IPR011701">
    <property type="entry name" value="MFS"/>
</dbReference>
<dbReference type="AlphaFoldDB" id="A0A8K0SWN6"/>
<dbReference type="CDD" id="cd17502">
    <property type="entry name" value="MFS_Azr1_MDR_like"/>
    <property type="match status" value="1"/>
</dbReference>
<feature type="transmembrane region" description="Helical" evidence="7">
    <location>
        <begin position="435"/>
        <end position="454"/>
    </location>
</feature>
<dbReference type="OrthoDB" id="10021397at2759"/>
<dbReference type="Pfam" id="PF07690">
    <property type="entry name" value="MFS_1"/>
    <property type="match status" value="1"/>
</dbReference>
<feature type="region of interest" description="Disordered" evidence="6">
    <location>
        <begin position="1"/>
        <end position="21"/>
    </location>
</feature>
<dbReference type="FunFam" id="1.20.1250.20:FF:000196">
    <property type="entry name" value="MFS toxin efflux pump (AflT)"/>
    <property type="match status" value="1"/>
</dbReference>
<feature type="transmembrane region" description="Helical" evidence="7">
    <location>
        <begin position="36"/>
        <end position="55"/>
    </location>
</feature>
<evidence type="ECO:0000313" key="9">
    <source>
        <dbReference type="EMBL" id="KAH7322469.1"/>
    </source>
</evidence>
<evidence type="ECO:0000256" key="1">
    <source>
        <dbReference type="ARBA" id="ARBA00004141"/>
    </source>
</evidence>
<feature type="transmembrane region" description="Helical" evidence="7">
    <location>
        <begin position="237"/>
        <end position="256"/>
    </location>
</feature>
<keyword evidence="4 7" id="KW-1133">Transmembrane helix</keyword>
<evidence type="ECO:0000259" key="8">
    <source>
        <dbReference type="PROSITE" id="PS50850"/>
    </source>
</evidence>